<gene>
    <name evidence="3" type="primary">GSTS1_1</name>
    <name evidence="3" type="ORF">BGZ70_000018</name>
</gene>
<feature type="domain" description="GST N-terminal" evidence="1">
    <location>
        <begin position="27"/>
        <end position="109"/>
    </location>
</feature>
<name>A0A9P6JF44_MORAP</name>
<organism evidence="3 4">
    <name type="scientific">Mortierella alpina</name>
    <name type="common">Oleaginous fungus</name>
    <name type="synonym">Mortierella renispora</name>
    <dbReference type="NCBI Taxonomy" id="64518"/>
    <lineage>
        <taxon>Eukaryota</taxon>
        <taxon>Fungi</taxon>
        <taxon>Fungi incertae sedis</taxon>
        <taxon>Mucoromycota</taxon>
        <taxon>Mortierellomycotina</taxon>
        <taxon>Mortierellomycetes</taxon>
        <taxon>Mortierellales</taxon>
        <taxon>Mortierellaceae</taxon>
        <taxon>Mortierella</taxon>
    </lineage>
</organism>
<dbReference type="InterPro" id="IPR004046">
    <property type="entry name" value="GST_C"/>
</dbReference>
<dbReference type="PROSITE" id="PS50405">
    <property type="entry name" value="GST_CTER"/>
    <property type="match status" value="1"/>
</dbReference>
<evidence type="ECO:0000313" key="4">
    <source>
        <dbReference type="Proteomes" id="UP000738359"/>
    </source>
</evidence>
<dbReference type="Gene3D" id="1.20.1050.10">
    <property type="match status" value="1"/>
</dbReference>
<dbReference type="Pfam" id="PF14497">
    <property type="entry name" value="GST_C_3"/>
    <property type="match status" value="1"/>
</dbReference>
<dbReference type="OrthoDB" id="414243at2759"/>
<dbReference type="InterPro" id="IPR050213">
    <property type="entry name" value="GST_superfamily"/>
</dbReference>
<evidence type="ECO:0000259" key="1">
    <source>
        <dbReference type="PROSITE" id="PS50404"/>
    </source>
</evidence>
<dbReference type="GO" id="GO:0004364">
    <property type="term" value="F:glutathione transferase activity"/>
    <property type="evidence" value="ECO:0007669"/>
    <property type="project" value="TreeGrafter"/>
</dbReference>
<dbReference type="AlphaFoldDB" id="A0A9P6JF44"/>
<dbReference type="EMBL" id="JAAAHY010000001">
    <property type="protein sequence ID" value="KAF9968874.1"/>
    <property type="molecule type" value="Genomic_DNA"/>
</dbReference>
<dbReference type="Gene3D" id="3.40.30.10">
    <property type="entry name" value="Glutaredoxin"/>
    <property type="match status" value="1"/>
</dbReference>
<dbReference type="PANTHER" id="PTHR11571">
    <property type="entry name" value="GLUTATHIONE S-TRANSFERASE"/>
    <property type="match status" value="1"/>
</dbReference>
<sequence>MSSLARRSFKTETSSQENTQALAASDVHYRLLYWDLSSVAATARDMLSYGRAKWSNQIPTDDEWDNGKIATPFRVLPILNIVLPDGKELFLAESIVIDHYLAKKFNLLGDNEWEECTIKAMYNNIHYLRERSFRDVSFTYADKRGVALERFLTSTLPAFIADHDFHLKANGSNGHFVGNKISLADIHLANIIDHFSHLPKGQVFTAQFRTSEAIWKVKEAVERQPDIAAWRASAECEVFVQGSINYYKCTAVPEESKAADQNAL</sequence>
<dbReference type="SUPFAM" id="SSF52833">
    <property type="entry name" value="Thioredoxin-like"/>
    <property type="match status" value="1"/>
</dbReference>
<dbReference type="GO" id="GO:0006749">
    <property type="term" value="P:glutathione metabolic process"/>
    <property type="evidence" value="ECO:0007669"/>
    <property type="project" value="TreeGrafter"/>
</dbReference>
<dbReference type="PANTHER" id="PTHR11571:SF150">
    <property type="entry name" value="GLUTATHIONE S-TRANSFERASE"/>
    <property type="match status" value="1"/>
</dbReference>
<keyword evidence="4" id="KW-1185">Reference proteome</keyword>
<accession>A0A9P6JF44</accession>
<dbReference type="SUPFAM" id="SSF47616">
    <property type="entry name" value="GST C-terminal domain-like"/>
    <property type="match status" value="1"/>
</dbReference>
<dbReference type="InterPro" id="IPR036282">
    <property type="entry name" value="Glutathione-S-Trfase_C_sf"/>
</dbReference>
<dbReference type="InterPro" id="IPR010987">
    <property type="entry name" value="Glutathione-S-Trfase_C-like"/>
</dbReference>
<dbReference type="InterPro" id="IPR036249">
    <property type="entry name" value="Thioredoxin-like_sf"/>
</dbReference>
<comment type="caution">
    <text evidence="3">The sequence shown here is derived from an EMBL/GenBank/DDBJ whole genome shotgun (WGS) entry which is preliminary data.</text>
</comment>
<reference evidence="3" key="1">
    <citation type="journal article" date="2020" name="Fungal Divers.">
        <title>Resolving the Mortierellaceae phylogeny through synthesis of multi-gene phylogenetics and phylogenomics.</title>
        <authorList>
            <person name="Vandepol N."/>
            <person name="Liber J."/>
            <person name="Desiro A."/>
            <person name="Na H."/>
            <person name="Kennedy M."/>
            <person name="Barry K."/>
            <person name="Grigoriev I.V."/>
            <person name="Miller A.N."/>
            <person name="O'Donnell K."/>
            <person name="Stajich J.E."/>
            <person name="Bonito G."/>
        </authorList>
    </citation>
    <scope>NUCLEOTIDE SEQUENCE</scope>
    <source>
        <strain evidence="3">CK1249</strain>
    </source>
</reference>
<proteinExistence type="predicted"/>
<dbReference type="Proteomes" id="UP000738359">
    <property type="component" value="Unassembled WGS sequence"/>
</dbReference>
<dbReference type="PROSITE" id="PS50404">
    <property type="entry name" value="GST_NTER"/>
    <property type="match status" value="1"/>
</dbReference>
<evidence type="ECO:0000259" key="2">
    <source>
        <dbReference type="PROSITE" id="PS50405"/>
    </source>
</evidence>
<feature type="domain" description="GST C-terminal" evidence="2">
    <location>
        <begin position="111"/>
        <end position="252"/>
    </location>
</feature>
<evidence type="ECO:0000313" key="3">
    <source>
        <dbReference type="EMBL" id="KAF9968874.1"/>
    </source>
</evidence>
<dbReference type="InterPro" id="IPR004045">
    <property type="entry name" value="Glutathione_S-Trfase_N"/>
</dbReference>
<protein>
    <submittedName>
        <fullName evidence="3">Glutathione S-transferase S1</fullName>
    </submittedName>
</protein>